<gene>
    <name evidence="1" type="ORF">ADN01_13365</name>
</gene>
<dbReference type="AlphaFoldDB" id="A0A0N8GP49"/>
<evidence type="ECO:0008006" key="3">
    <source>
        <dbReference type="Google" id="ProtNLM"/>
    </source>
</evidence>
<proteinExistence type="predicted"/>
<dbReference type="Gene3D" id="1.20.120.450">
    <property type="entry name" value="dinb family like domain"/>
    <property type="match status" value="1"/>
</dbReference>
<protein>
    <recommendedName>
        <fullName evidence="3">DinB-like domain-containing protein</fullName>
    </recommendedName>
</protein>
<evidence type="ECO:0000313" key="2">
    <source>
        <dbReference type="Proteomes" id="UP000050501"/>
    </source>
</evidence>
<dbReference type="InterPro" id="IPR034660">
    <property type="entry name" value="DinB/YfiT-like"/>
</dbReference>
<dbReference type="Proteomes" id="UP000050501">
    <property type="component" value="Unassembled WGS sequence"/>
</dbReference>
<dbReference type="SUPFAM" id="SSF109854">
    <property type="entry name" value="DinB/YfiT-like putative metalloenzymes"/>
    <property type="match status" value="1"/>
</dbReference>
<reference evidence="1 2" key="1">
    <citation type="submission" date="2015-07" db="EMBL/GenBank/DDBJ databases">
        <title>Genome sequence of Levilinea saccharolytica DSM 16555.</title>
        <authorList>
            <person name="Hemp J."/>
            <person name="Ward L.M."/>
            <person name="Pace L.A."/>
            <person name="Fischer W.W."/>
        </authorList>
    </citation>
    <scope>NUCLEOTIDE SEQUENCE [LARGE SCALE GENOMIC DNA]</scope>
    <source>
        <strain evidence="1 2">KIBI-1</strain>
    </source>
</reference>
<keyword evidence="2" id="KW-1185">Reference proteome</keyword>
<accession>A0A0N8GP49</accession>
<comment type="caution">
    <text evidence="1">The sequence shown here is derived from an EMBL/GenBank/DDBJ whole genome shotgun (WGS) entry which is preliminary data.</text>
</comment>
<dbReference type="InterPro" id="IPR012550">
    <property type="entry name" value="DUF1706"/>
</dbReference>
<dbReference type="Pfam" id="PF08020">
    <property type="entry name" value="DUF1706"/>
    <property type="match status" value="1"/>
</dbReference>
<evidence type="ECO:0000313" key="1">
    <source>
        <dbReference type="EMBL" id="KPL79906.1"/>
    </source>
</evidence>
<organism evidence="1 2">
    <name type="scientific">Levilinea saccharolytica</name>
    <dbReference type="NCBI Taxonomy" id="229921"/>
    <lineage>
        <taxon>Bacteria</taxon>
        <taxon>Bacillati</taxon>
        <taxon>Chloroflexota</taxon>
        <taxon>Anaerolineae</taxon>
        <taxon>Anaerolineales</taxon>
        <taxon>Anaerolineaceae</taxon>
        <taxon>Levilinea</taxon>
    </lineage>
</organism>
<sequence length="152" mass="17104">MKSRSDLIASLQDSRRQMMTLLDQVDLNRKVYPLWTIREILAHICGWDDSLIAMAASLKAQDVPATPAMRGVDVYNAETVATREGLDYDHIYREYVETRAKLIELLKEIPDELLFQPSTLPWGAAGSMADAVEIFSEHEIEHAGDVKKLMAG</sequence>
<dbReference type="RefSeq" id="WP_062417406.1">
    <property type="nucleotide sequence ID" value="NZ_DF967974.1"/>
</dbReference>
<name>A0A0N8GP49_9CHLR</name>
<dbReference type="EMBL" id="LGCM01000045">
    <property type="protein sequence ID" value="KPL79906.1"/>
    <property type="molecule type" value="Genomic_DNA"/>
</dbReference>